<sequence length="6827" mass="752537">MNDTGRCVVSADKASHYCGDIEDSVMTKYLEHLSQSIHEYLVQDKKDIANCHQQATSASTNHLQPGKHRFCKIFTVTAPPFPPPEAGQCHFSTESGREICWPRYEDLDTTCTDVGSGMVSAPAVKHAAIRAMAFVPPDNLRRLVRQYYRQKGLPVPQNATFSKNSFLFALYECDEGYEFVDEVNSMFCINRQWVITSPKCRGKGLCEADNGGCSHSCLSIEDREVECRCPHGLVLDSDKKTCIKPIPKNLCRILSSCSCTAIDENQYSCTCPKGEKCLLLRGRPKIYIEPAAPYEIMPGGNLNITCSAVAYPFPQIFWQRGDETVEIAPVKPGTVRSEQILIIKELYKNTQFTCHANNSLGQAERTIEIVVTGPGSAPIVRGIDAGRSSVHVRWDPPVIINRPVTSYTVYYTSNGNQPIKNWKKINVDEPSREVTIKDLRPNTQYFIRLRANDKLGPGRLSNPVSVNTRKPATRPQLFIQQGDTIYVPPLKKFSISCNVTRGDPSPKIAWYTSQKIGAISSLYRARPINKPQRKKFITMEHGGLYESTNFSCVAENEAGRTTKRIQVIVTGPTSPERIRYQIHGNNVDLQWEPPRITNGLLKDYEILYTDNPNLPEEDWEVAKAGSPDARSLRIPNLKEKQDYTFKIRAESDLGPGLFSDQFTLTTWLAARPPVVTITPAEKIVKEPSNEELVFECEALGVPRPKILWLWSGGLVEDGKNEFRIYDVTPPDAQDQSNSKLISEKTNRAGVATCQAVNAHGSDEKRTEVKIVGPGSPPRDISTVPFTNSFKVSWNPPKYPNGKITRYIIYYTKNPDDALGEWERTTVEGDQLEVTIPADEDTPYNIRIQAATKDGPGIVSEVYDVTTGKKPIPLSVKLVVLDPQVREGDTETIVEPRQTIIFKCDAKGRPAPQISYTWLPFNDTESGQEPTSIPAYSDPQEAHRYHSLDVNTNTATKRALMCNARNADGSVSDRHIFNVIKPGSPPENVQAIIDTDNRVTISWQEPKYPNGPIIKYKVYVTSDPAEPISNWHIYDAEPSEAPQLILERGELQPETPYYVKIAAVGEAGEGLQSDVVLFETALHDLGKLNDYLALLLMMDSLNLESKFYTSVNSVQISTLAPIDAPKDVLATVEQDNTMNISWTGPSVPNGPIQASLLESYTVYFTPLDPQQTPDDAYKQWDKIIVQSSDNFGTLRLNKDIYDILPNRLYRIRVSATNDQSEGPASEPITVRTESGETPPVIRLEPDDNPAIVAPYGSISVRCTATGIPPPNIMWIIGTNASDVIRGPILQLRDLRKDETATCKAENNAGQTQEVLQILVAGPGSPPNEIVAFPLDNQQVNIEWTTPDSPNGKITDYIIHYGEVLDGETIPPTWETVRVSADEPQKYRLTDLKPKTNYAIRLQAISDRGPGVLSDPIKVTTLPLAPAMVQPADVKVHDNNTVAIQFLAPRDPEDAGKPIKEFVVHYTDDDPSSDDAKWKEMLWTEPDDDFSVNIPIGGEHFKPDTKYSVKITARGEIDSPPSELFVFQTGDGIVPPEKPQINVDVPDNVIRVPAGSDYTVGCSSSGFPPPRIFWPLSDGPMLRLQDVKETVKAKCVAENEGGRAETDFEIFVTDSCICSIIENSLQNSLEISIRNHCDVQFQLHIEISIFKSSLFHFAALNREDIVYQMGQIPKKPITEWMTFHKDSEPLMGVPQRADLVDFIEPDTAYAVVLQAVNQDGPGPYSEQHTIRTMSRAREGPPLDLRVEPEGQRSANVEWQKPVTSEQPPIGYELYYIKADAKIWENDLASIDDWNMIPITEKDGDKLFYKIDGLLEPDTEYVFRMRAVYPDGPGVFSDACITKTLPDGNAPYILISNGDHGVEGKTEITILPGSALDLSCNATGQPRPAVKWIRSGYYPIDPAWVKADEKYAIWFLKVSNITEDTSFNCVAQSPLGFANWTISVRLAPDLPSTWKNDFVIAKNENGEVVLHFTDDLPDYLKGPNPWNIYWTDNPSKPFETWNSIPFDNRPLDRVAVPEMEPGAKYHLVIEQPSAGIKTPIFEIMTPKPAGDIRVGTDINGETVLDFKPALATEPIKKYIIKYWPDNDPSAVMYMETPVNVTDKIVLDGLQPDTDYNFMVSAKFDNGDNLPSEPAKIRTPSGDIQCHCAHACMFEEDEEGVITASCYCHNGFKLSDDQKSCEHIEEYEEAGIVKVTPPTLIPEFEYPKELSTRPTHFDDLILTSEKSDKTEIFEPEEEPTIEPLPTDEYGRAIIWQKGELVTTEMSTELISGDISPQSIDSEGQQERVLSPIVSFDGTPLPTNEYGQTVDNLGNPIVWDDEGRPIGPHGIPLSRNDKGEYIYPILGKNGEPLPTDINMKPIYPIVGPDDQPFQINREGFHIDQHGEIVPTDSAGRPISVDGSPFPTDEQGRYIVVDSKDVIQQVVPTDELGRIIFPIFYPDGTLLSTMEDGRFVDEDGQLIPTNDVGMPVNEQDQVLPKDSAGNFIYEPRHVLPTDSNGQPVRVQYDGKLLKNDRMGRIIGPDGQVIPVNDYGHPVDDSNVVFSTTSDGIFVLPVTDERDVVVPEREQKKGVGKILNIIGPNGQLLPTMEDGTVLDPFGKTIPTNNIGEPVNYRNEPLPTNSEGQAIYPKDGLDCPLPPTDQHGRPVYSVVGPDGRLLPRKQDGTAVDPDGNLLPTNAAGVPIDRKGRPLPTDRNGSIIYPARGIDAEPLPTDSNGKPVYSVIGPDGNLLPTDRDGRVVDEDGRPLPTNAAGVPVNEQGKPLPIDENGYIRYPGKTERQEKPEYTILGIHGEPLPRNEDGLVIGPDNRPVPTDASGYPVDYRGRPLSRDRNGNIIYPANGLDAEPVPTDRNGRPSYLVIGPNGQLLPRDSDGAVIDTSGQPIPTNAAGVPLDHYGRPLPVDRNGYVFYPKESDATDRTSVPVYTILGPDGTPLKQNADGAIVDPYGRPIPTNPSGYPTDNYGKPLPRDRMGNFIYPLGGLDVEPPPTDANGLPAYPVIGPNGELLPRGYSGEVLDPDGRPIPTNTIGIPINNLGEPLPRDKNGNIIYPAGGLDVPLLPTDSHGRPIYEIIGSNGELMPRDSDGIILDQQGEPIPTNAAGVPVDQYGRPLKQTDTGKFLYPADEIYGEEDKSEKQSYSVIGPDRELLPQNDSGTIVDLFRRPIPTDEDGTRLGVEPLPTDKSGKPVYPVTGPDGHPLPTTADGDIIGPDGNIVPVNAAGIPTNHRGEPLPRDKFGNFIYPATGLDVEPLPTDRSEPLPRDKYGNFIYPATGLDVEPLPTDRSGKPVYPVTGPDGHPLPTTADGDIIGPDGNIVPVNAAGVPTNHRGEPLPRDKYGNFIYPATGLDVEPLPTDRSGKPVYPVTGPDGHPLPTTADGDTIGPDGNIVPVNAAGIPTNHRGEPLPRDKYGNFIYPATGLGVELPPTDKSGKLVYPVVDPHGEPLSTNEDGAVVDFNGYPIPTNEVGLPVDEYGKSLPKDSKGNFIFGIPIRPTDQRGLPIYAIIGPNGEFLPTDESGRVIGPDGHPISIDNEGKPINNRGEPLPTDRLGNFIYPFKGLDAELPPTDSSGLPIYSVMDSYGQILPTNGRGLAIDDEGKPLPTNAAGVPIDDHGKILPTDSNGNLVYRKVQKPLSTDESGQLIYPVIEPDSELLPTEKIDAVVVSDRPTDKMTRVELDIESLPTDSNGRRVYPVIGANQELLPTNEDGAVVDRNGNVIPTNADGVPIDQKGVPLPTDASGKVIYQESAIEAYPTDRLGRRIYKVIGPDGNYLPVDIDGGVLDPQGRPIPTDESGNLVDMEGRPLPKDRDGNIIYIAKPLPTDQNGKPIYSIIGPDKVLLPTNEEGRPIDEEGKPIPTNAAGMPVDNYGKLLPTDVKGNLLYLTKTTSTASVMVPGWQVIGPEGVPLSTSSDGLIFGPDGKVLVTDENGWPLDEEGKPMPTDIYNNIIYPIKLPDGSTLPTDLHGRPVYPVIGPDGELLPTTESGLVIGLDGSPLSTNAAGKPIGLDSSPLPTDEEGRVIYLPPEASSSMFATNEYGQIVYPIVDTDGRPLDKDDSGAYITRNGIPVELNENHLPVDPDGNVLPTDSRGNYIFPDLDVMGRMLPTDKTGRALYPVIGPNGQLLPTDSSGAIIGLDGEILPTNKFGKPVGLDGKPLPTDNEGQFVYSEVAGTDSTKKMIINVVDDRGRPLPTDELGRYLLAPNRPLQQDDTGRLIGPDGEPLPTDDFGNYVYRDKAKYPSEDFGRPLPTDRNGFYMRKDDSIITTELPMDEQGVVLPTDEHGLRTKFPTRTKLYQILDEKNQLMPTDEAGNFLDHEGHPIAENEEGKPVSADGVVLPTTDMGYYVFDTIRQKPMISTGKSMQDIYEIEGKLQPIEEDDQLIAKEEEDEKIRLPEPDDRILPTDEYGRHIYPVAKPDGEPYPTDRGQRPIYPVIGSDGKLLPTNDEGLALDIRGDPIPTNSIGRPLDEDGVMLPIDSEGNAVYHGRRKQCDTRMGVMDIAVVINVETLNPDSFEHVKRVIQNLVNEYFDLAPDMTQFAVIKYSGAAEIPITLGGYNEKMELLEELGGMKIDHMKEHPRLNVGISAAKQQFISFGRDYAGKLMIVITDGQDTYPKDRLNDDNIPMLVVGIREFEEEIKDWTKSYILTDSWEQLRADSIAKMIEKECSLGRIFIPMKKAYRSSSPPNDELGRILIVPTSERIIPRRYTDYQRSSYPFNSDDNIMMAKRTRKITHTTDSTRSFLYPVIDPDNIPKDASYILRTDNKLLSTAKKSLSLTSVTDTNFHRRPLYSLSDQIPSGEYNRIYFKDPVSEPRATDGTGNFISSQNRSLPIEISQSGKPIGAETRSDQIQKGRKPTVVDLFGKPLPTNKYGDSIYADGSIASTDSSRQLVGSLMPVDDRGRYASDHVPDRIALQESELLAEASRCNKVEESANIILMVESSNATRMKLNKIKLSLLNFVKKNIDWRIAKIGMVSYGSRVDVNLDIGNYQSYDDLKESILSLPIIGGTASGDEHAFRTALQLFREKYNIDSGELIVHIFKTPLSKDAQIITNHLKVNETISILSLGSDKWYRLERDKEIKKLRSDMCLMLMKSHLAQSRKPDDEAKDKMKSGDISMASSSVTPSESEMTGKSLSRDENGFFLHSIVSPDDQLLPTNGFGAPTDSFGRFVLHDNVSTPIDPNGRRLSKDDQGRYTYPAIGISDIPLPTDVNKRPIYSVKGSDGQPLPTDRTGRAIDSGGKLIPTDEGGKPIGSNGSVLPTDINGWFLLAEEEIGKVLSVDRDIIGSRRKSLLTSSSGLSGKATPVDKYGGLVDVDGLSLTTDSSGKFLLESQTKKTLSSDKYSHIKYSKIDRSSLPTDSSGILLDSLGMPIPTDDTGKPLGPDGKVLPMDKYGRYIYASVGQDRRIFSTKKLKGPIYSTRQPIMLETVIPTDDQGFYIYPAFQPDEMLLSPDAQKKLPITAVGSRSLSTDSKKNLTTPNGKLISMSDFEKTSNNDDSQPLTDEDRIFVFGKEKKLLHSTAEQDGKLLSADRSAHYLDSRGKGSVAITNTSNIYSSNGRNILSTISTSDLHVYPTTEPDELLSSIGNSGPVYTEVDSHGQRLPMNERTSMILESRRLPIRIDEHGKPVRLNGSSLQTDEFGRYVFGITDRKGGTPSTDKVGHSIYPVVSSDGKFLSTNSEGTKINNFGRSIPTDESGLPIDSEDHIVPTDGASNLYAGIDGSRRILHKYDQSIPHRYGQSIFTGQSLKTISDRFVSATSGSLPLILFPDGRPLPVDKNGTYLDDNGHSVVHIDENGRPVISADGTPLQKTNDGRYLYPYESQQKKPSSVNVGDDDHLLRTDPNHEVQLNGRGEPLDGFGKLSPEDEYGNYRWSMKTTMGISTLVSPSSVCVINSNVDMLVILDASSTVRIVDYRIMKDFIKNFLINYFNLQRNYVRVGVIKFGDKVEVPVSLGDYESQTELLSRISEIRRMRGEAHLGQALLDAAGEFLIFGSKDIPRIVIIFSNGQSRDNLKENARLLREDAKAYVFLVDVGNQSNNTQNLAIVGEPNSHRIITIDGWHKANAKILDPFLDELCKLLPQRRDKTSRGGTWPTRKTERRVTTSTRICSRIDFQADIIFVLDSSDNVTSEEYANLKGSISMLIDEIFDMSPDIVRVGFIEYSDKVSVPVPLGYYENKVQLLAEISNSEQLGGIPVILRGLRAAREQFQGHSRDGVPKILVLVTSGSNRGNVALAANNLRKHLNVSIFVLVVNRSQGTQMMLNRLTGDEHSQQRVISIPGISKLQQTELLQIGQALCGSTNMATATIWPSQETPHRTTKRDTSFAKSKYKYDKISRLKLQHWKTTTRYFAPIPLCKDGFLRPYQLSIIIDNTARSPEKDFRLVLNHVANFLKLWFTPESGLMQLNLVGVDSDGTNLKIANFGVDVVDEIFAKVIQKKQVLSKNEHAVRGVIQIILIISADGTSSDDAIQSAEYARDQYGQGVVTISIRAPSSELLKELSLGSPTRVIHFSDWSIGNELFHSWIAHAFCSYVSVPVMRKAKSTRMTRPPLRKTSKISMNDATNVKVTPLSPNSLRVSWTCSTNNKSDYIIWYTPDLSLSKEHWQKLNASCRDSFGRKIDDLPTDNSYTVCIETLQQTANKSPPLNLNECETIRLDSDSTPQPDHYSEPIKECQCICANNGEALMKPMCGMSIESFRPVATLPSAVDGECPCSIPSKDGQCPSGYFFNHGKCYDVNECQQQNGGCSHGCVNIPGDFYCACPHGMMRDPTDPKMCINVADSFDRIAAMLGQYLYANRYNASSVGVAKNAPTNDKIVRYKATVKSKDDKTISLEWSLMPDVVRRALKWLF</sequence>
<feature type="region of interest" description="Disordered" evidence="7">
    <location>
        <begin position="1214"/>
        <end position="1241"/>
    </location>
</feature>
<comment type="subcellular location">
    <subcellularLocation>
        <location evidence="1">Secreted</location>
        <location evidence="1">Extracellular space</location>
    </subcellularLocation>
</comment>
<dbReference type="SUPFAM" id="SSF57196">
    <property type="entry name" value="EGF/Laminin"/>
    <property type="match status" value="2"/>
</dbReference>
<evidence type="ECO:0000256" key="5">
    <source>
        <dbReference type="ARBA" id="ARBA00023180"/>
    </source>
</evidence>
<feature type="region of interest" description="Disordered" evidence="7">
    <location>
        <begin position="5082"/>
        <end position="5117"/>
    </location>
</feature>
<dbReference type="SMART" id="SM00060">
    <property type="entry name" value="FN3"/>
    <property type="match status" value="10"/>
</dbReference>
<feature type="compositionally biased region" description="Basic and acidic residues" evidence="7">
    <location>
        <begin position="5084"/>
        <end position="5096"/>
    </location>
</feature>
<feature type="domain" description="Ig-like" evidence="9">
    <location>
        <begin position="673"/>
        <end position="769"/>
    </location>
</feature>
<evidence type="ECO:0000256" key="1">
    <source>
        <dbReference type="ARBA" id="ARBA00004239"/>
    </source>
</evidence>
<dbReference type="CDD" id="cd01450">
    <property type="entry name" value="vWFA_subfamily_ECM"/>
    <property type="match status" value="3"/>
</dbReference>
<feature type="region of interest" description="Disordered" evidence="7">
    <location>
        <begin position="4192"/>
        <end position="4215"/>
    </location>
</feature>
<feature type="domain" description="Fibronectin type-III" evidence="10">
    <location>
        <begin position="571"/>
        <end position="669"/>
    </location>
</feature>
<feature type="domain" description="Fibronectin type-III" evidence="10">
    <location>
        <begin position="1423"/>
        <end position="1530"/>
    </location>
</feature>
<feature type="domain" description="Fibronectin type-III" evidence="10">
    <location>
        <begin position="1324"/>
        <end position="1422"/>
    </location>
</feature>
<feature type="region of interest" description="Disordered" evidence="7">
    <location>
        <begin position="3157"/>
        <end position="3189"/>
    </location>
</feature>
<dbReference type="GO" id="GO:0005576">
    <property type="term" value="C:extracellular region"/>
    <property type="evidence" value="ECO:0007669"/>
    <property type="project" value="UniProtKB-SubCell"/>
</dbReference>
<dbReference type="InterPro" id="IPR036465">
    <property type="entry name" value="vWFA_dom_sf"/>
</dbReference>
<dbReference type="InterPro" id="IPR000436">
    <property type="entry name" value="Sushi_SCR_CCP_dom"/>
</dbReference>
<dbReference type="CDD" id="cd00033">
    <property type="entry name" value="CCP"/>
    <property type="match status" value="1"/>
</dbReference>
<dbReference type="InterPro" id="IPR003598">
    <property type="entry name" value="Ig_sub2"/>
</dbReference>
<dbReference type="Pfam" id="PF00047">
    <property type="entry name" value="ig"/>
    <property type="match status" value="2"/>
</dbReference>
<dbReference type="InterPro" id="IPR002035">
    <property type="entry name" value="VWF_A"/>
</dbReference>
<dbReference type="SUPFAM" id="SSF49265">
    <property type="entry name" value="Fibronectin type III"/>
    <property type="match status" value="8"/>
</dbReference>
<dbReference type="InterPro" id="IPR003961">
    <property type="entry name" value="FN3_dom"/>
</dbReference>
<evidence type="ECO:0000256" key="2">
    <source>
        <dbReference type="ARBA" id="ARBA00022729"/>
    </source>
</evidence>
<name>A0A238BVF8_9BILA</name>
<evidence type="ECO:0000259" key="9">
    <source>
        <dbReference type="PROSITE" id="PS50835"/>
    </source>
</evidence>
<evidence type="ECO:0000313" key="12">
    <source>
        <dbReference type="Proteomes" id="UP000242913"/>
    </source>
</evidence>
<feature type="domain" description="Fibronectin type-III" evidence="10">
    <location>
        <begin position="984"/>
        <end position="1082"/>
    </location>
</feature>
<keyword evidence="3" id="KW-0677">Repeat</keyword>
<feature type="domain" description="Fibronectin type-III" evidence="10">
    <location>
        <begin position="2045"/>
        <end position="2138"/>
    </location>
</feature>
<dbReference type="CDD" id="cd00063">
    <property type="entry name" value="FN3"/>
    <property type="match status" value="10"/>
</dbReference>
<evidence type="ECO:0000259" key="10">
    <source>
        <dbReference type="PROSITE" id="PS50853"/>
    </source>
</evidence>
<dbReference type="OrthoDB" id="10253954at2759"/>
<feature type="domain" description="VWFA" evidence="8">
    <location>
        <begin position="4919"/>
        <end position="5067"/>
    </location>
</feature>
<dbReference type="Proteomes" id="UP000242913">
    <property type="component" value="Unassembled WGS sequence"/>
</dbReference>
<protein>
    <submittedName>
        <fullName evidence="11">Fibronectin type III domain protein</fullName>
    </submittedName>
</protein>
<dbReference type="Gene3D" id="3.40.50.410">
    <property type="entry name" value="von Willebrand factor, type A domain"/>
    <property type="match status" value="4"/>
</dbReference>
<feature type="region of interest" description="Disordered" evidence="7">
    <location>
        <begin position="5201"/>
        <end position="5238"/>
    </location>
</feature>
<accession>A0A238BVF8</accession>
<dbReference type="InterPro" id="IPR036116">
    <property type="entry name" value="FN3_sf"/>
</dbReference>
<feature type="compositionally biased region" description="Polar residues" evidence="7">
    <location>
        <begin position="5101"/>
        <end position="5117"/>
    </location>
</feature>
<dbReference type="FunFam" id="2.60.40.10:FF:000036">
    <property type="entry name" value="receptor-type tyrosine-protein phosphatase delta isoform X1"/>
    <property type="match status" value="1"/>
</dbReference>
<dbReference type="InterPro" id="IPR036179">
    <property type="entry name" value="Ig-like_dom_sf"/>
</dbReference>
<dbReference type="InterPro" id="IPR018097">
    <property type="entry name" value="EGF_Ca-bd_CS"/>
</dbReference>
<dbReference type="InterPro" id="IPR001881">
    <property type="entry name" value="EGF-like_Ca-bd_dom"/>
</dbReference>
<proteinExistence type="predicted"/>
<evidence type="ECO:0000259" key="8">
    <source>
        <dbReference type="PROSITE" id="PS50234"/>
    </source>
</evidence>
<feature type="domain" description="Ig-like" evidence="9">
    <location>
        <begin position="284"/>
        <end position="372"/>
    </location>
</feature>
<feature type="domain" description="Ig-like" evidence="9">
    <location>
        <begin position="1237"/>
        <end position="1315"/>
    </location>
</feature>
<keyword evidence="2" id="KW-0732">Signal</keyword>
<dbReference type="SMART" id="SM00179">
    <property type="entry name" value="EGF_CA"/>
    <property type="match status" value="1"/>
</dbReference>
<dbReference type="InterPro" id="IPR000742">
    <property type="entry name" value="EGF"/>
</dbReference>
<dbReference type="SMART" id="SM00408">
    <property type="entry name" value="IGc2"/>
    <property type="match status" value="5"/>
</dbReference>
<dbReference type="Pfam" id="PF00092">
    <property type="entry name" value="VWA"/>
    <property type="match status" value="3"/>
</dbReference>
<evidence type="ECO:0000256" key="6">
    <source>
        <dbReference type="ARBA" id="ARBA00023319"/>
    </source>
</evidence>
<evidence type="ECO:0000313" key="11">
    <source>
        <dbReference type="EMBL" id="OZC08680.1"/>
    </source>
</evidence>
<feature type="domain" description="Fibronectin type-III" evidence="10">
    <location>
        <begin position="1738"/>
        <end position="1844"/>
    </location>
</feature>
<dbReference type="PROSITE" id="PS01187">
    <property type="entry name" value="EGF_CA"/>
    <property type="match status" value="1"/>
</dbReference>
<evidence type="ECO:0000256" key="7">
    <source>
        <dbReference type="SAM" id="MobiDB-lite"/>
    </source>
</evidence>
<dbReference type="Gene3D" id="2.10.25.10">
    <property type="entry name" value="Laminin"/>
    <property type="match status" value="2"/>
</dbReference>
<feature type="domain" description="Fibronectin type-III" evidence="10">
    <location>
        <begin position="773"/>
        <end position="869"/>
    </location>
</feature>
<dbReference type="SMART" id="SM00409">
    <property type="entry name" value="IG"/>
    <property type="match status" value="5"/>
</dbReference>
<feature type="domain" description="Fibronectin type-III" evidence="10">
    <location>
        <begin position="1123"/>
        <end position="1234"/>
    </location>
</feature>
<feature type="domain" description="VWFA" evidence="8">
    <location>
        <begin position="5880"/>
        <end position="6057"/>
    </location>
</feature>
<dbReference type="InterPro" id="IPR053224">
    <property type="entry name" value="Sensory_adhesion_molecule"/>
</dbReference>
<gene>
    <name evidence="11" type="ORF">X798_04228</name>
</gene>
<dbReference type="PROSITE" id="PS50853">
    <property type="entry name" value="FN3"/>
    <property type="match status" value="9"/>
</dbReference>
<feature type="region of interest" description="Disordered" evidence="7">
    <location>
        <begin position="2798"/>
        <end position="2821"/>
    </location>
</feature>
<organism evidence="11 12">
    <name type="scientific">Onchocerca flexuosa</name>
    <dbReference type="NCBI Taxonomy" id="387005"/>
    <lineage>
        <taxon>Eukaryota</taxon>
        <taxon>Metazoa</taxon>
        <taxon>Ecdysozoa</taxon>
        <taxon>Nematoda</taxon>
        <taxon>Chromadorea</taxon>
        <taxon>Rhabditida</taxon>
        <taxon>Spirurina</taxon>
        <taxon>Spiruromorpha</taxon>
        <taxon>Filarioidea</taxon>
        <taxon>Onchocercidae</taxon>
        <taxon>Onchocerca</taxon>
    </lineage>
</organism>
<feature type="domain" description="VWFA" evidence="8">
    <location>
        <begin position="4485"/>
        <end position="4616"/>
    </location>
</feature>
<dbReference type="PROSITE" id="PS50835">
    <property type="entry name" value="IG_LIKE"/>
    <property type="match status" value="6"/>
</dbReference>
<dbReference type="CDD" id="cd00054">
    <property type="entry name" value="EGF_CA"/>
    <property type="match status" value="1"/>
</dbReference>
<dbReference type="SMART" id="SM00327">
    <property type="entry name" value="VWA"/>
    <property type="match status" value="3"/>
</dbReference>
<feature type="domain" description="Ig-like" evidence="9">
    <location>
        <begin position="1848"/>
        <end position="1944"/>
    </location>
</feature>
<feature type="region of interest" description="Disordered" evidence="7">
    <location>
        <begin position="5451"/>
        <end position="5485"/>
    </location>
</feature>
<keyword evidence="12" id="KW-1185">Reference proteome</keyword>
<dbReference type="InterPro" id="IPR003599">
    <property type="entry name" value="Ig_sub"/>
</dbReference>
<dbReference type="PANTHER" id="PTHR31460">
    <property type="match status" value="1"/>
</dbReference>
<dbReference type="SUPFAM" id="SSF48726">
    <property type="entry name" value="Immunoglobulin"/>
    <property type="match status" value="5"/>
</dbReference>
<dbReference type="InterPro" id="IPR007110">
    <property type="entry name" value="Ig-like_dom"/>
</dbReference>
<evidence type="ECO:0000256" key="3">
    <source>
        <dbReference type="ARBA" id="ARBA00022737"/>
    </source>
</evidence>
<evidence type="ECO:0000256" key="4">
    <source>
        <dbReference type="ARBA" id="ARBA00023157"/>
    </source>
</evidence>
<dbReference type="Pfam" id="PF14670">
    <property type="entry name" value="FXa_inhibition"/>
    <property type="match status" value="1"/>
</dbReference>
<reference evidence="11 12" key="1">
    <citation type="submission" date="2015-12" db="EMBL/GenBank/DDBJ databases">
        <title>Draft genome of the nematode, Onchocerca flexuosa.</title>
        <authorList>
            <person name="Mitreva M."/>
        </authorList>
    </citation>
    <scope>NUCLEOTIDE SEQUENCE [LARGE SCALE GENOMIC DNA]</scope>
    <source>
        <strain evidence="11">Red Deer</strain>
    </source>
</reference>
<keyword evidence="4" id="KW-1015">Disulfide bond</keyword>
<dbReference type="SUPFAM" id="SSF53300">
    <property type="entry name" value="vWA-like"/>
    <property type="match status" value="4"/>
</dbReference>
<feature type="domain" description="Ig-like" evidence="9">
    <location>
        <begin position="882"/>
        <end position="977"/>
    </location>
</feature>
<dbReference type="InterPro" id="IPR013151">
    <property type="entry name" value="Immunoglobulin_dom"/>
</dbReference>
<dbReference type="SMART" id="SM00181">
    <property type="entry name" value="EGF"/>
    <property type="match status" value="3"/>
</dbReference>
<feature type="domain" description="Ig-like" evidence="9">
    <location>
        <begin position="463"/>
        <end position="570"/>
    </location>
</feature>
<keyword evidence="6" id="KW-0393">Immunoglobulin domain</keyword>
<dbReference type="PROSITE" id="PS50234">
    <property type="entry name" value="VWFA"/>
    <property type="match status" value="4"/>
</dbReference>
<feature type="compositionally biased region" description="Polar residues" evidence="7">
    <location>
        <begin position="5451"/>
        <end position="5463"/>
    </location>
</feature>
<keyword evidence="5" id="KW-0325">Glycoprotein</keyword>
<feature type="domain" description="Fibronectin type-III" evidence="10">
    <location>
        <begin position="374"/>
        <end position="471"/>
    </location>
</feature>
<dbReference type="EMBL" id="KZ270004">
    <property type="protein sequence ID" value="OZC08680.1"/>
    <property type="molecule type" value="Genomic_DNA"/>
</dbReference>
<dbReference type="InterPro" id="IPR013783">
    <property type="entry name" value="Ig-like_fold"/>
</dbReference>
<dbReference type="Pfam" id="PF00041">
    <property type="entry name" value="fn3"/>
    <property type="match status" value="8"/>
</dbReference>
<dbReference type="Gene3D" id="2.60.40.10">
    <property type="entry name" value="Immunoglobulins"/>
    <property type="match status" value="15"/>
</dbReference>
<dbReference type="GO" id="GO:0005509">
    <property type="term" value="F:calcium ion binding"/>
    <property type="evidence" value="ECO:0007669"/>
    <property type="project" value="InterPro"/>
</dbReference>
<dbReference type="CDD" id="cd00198">
    <property type="entry name" value="vWFA"/>
    <property type="match status" value="1"/>
</dbReference>
<dbReference type="PANTHER" id="PTHR31460:SF3">
    <property type="entry name" value="MESOCENTIN"/>
    <property type="match status" value="1"/>
</dbReference>
<feature type="domain" description="VWFA" evidence="8">
    <location>
        <begin position="6098"/>
        <end position="6277"/>
    </location>
</feature>
<feature type="region of interest" description="Disordered" evidence="7">
    <location>
        <begin position="2741"/>
        <end position="2764"/>
    </location>
</feature>
<feature type="region of interest" description="Disordered" evidence="7">
    <location>
        <begin position="2648"/>
        <end position="2692"/>
    </location>
</feature>